<reference evidence="5" key="1">
    <citation type="submission" date="2021-01" db="EMBL/GenBank/DDBJ databases">
        <title>Phytophthora aleatoria, a newly-described species from Pinus radiata is distinct from Phytophthora cactorum isolates based on comparative genomics.</title>
        <authorList>
            <person name="Mcdougal R."/>
            <person name="Panda P."/>
            <person name="Williams N."/>
            <person name="Studholme D.J."/>
        </authorList>
    </citation>
    <scope>NUCLEOTIDE SEQUENCE</scope>
    <source>
        <strain evidence="5">NZFS 3830</strain>
    </source>
</reference>
<sequence>MVYTPRRYLIPAAVALVAVQMQQVSSTSLFYDPVTSANTTDEISSKFPARGGQVADQDCAITVEADPTLPDIATISTVTVTYTELLANTTTAPTEAVSTLVGKAVLCESIPATGANQDAYTTTTTTSTSTTQTQSSTTSSPAGTTTYTKTGTTVSQTSTSTSTSTSTKTGVITATSASSSVAGSSAEETTSTSSPSTKTGVTTAPSASSSSATEETASTASPTKTGVTTASTTSTSVAGSSDVETTATVSPSKTGVTTSTTSPSVDETSSSTTSKSGITAATTAPSTSSSSVAGSLTEETASTTSPSTKTGVTTASTASTTSTSVAGSSDVETTATVSPSKTGVTTSTTAPSVDDASKEEPNCATGWEEESSRKLRHSPMSGRGLQEKIEKKRQLEANTNKDIAKLEAYFGTSMEMTLANLPTVGVHTPSPWPGPYWPTYQDGINVIWSAGEPSPAEKYATAFGLDVDDFMDKVSADNGIDSMSSHTVCSSDSDCSSLTDGSSCAIRAGKSSGYCIPTWYGICHAWAPAAMLEEEPKCAVTYNGVTFQPMDLKALISDVYDGASVSTVFTGTRFNGGTDSTDEYGRHSSDAYRDLNPAYFHVAASNLLGKLNATFVADVTAGSEVWNQPVRGFKVYEQTAMTLEEAASTFYGLEEYPWNAAAKSIVYVKTRLSWIFETYTDGGLVSSGKVDSYTTGAYYTYLLEMDDDGTIIGGEWVYDSDDDHPDFIWFPKAKPAADTVTSIGLSYADVSMLLAKSVACEGSSSGPVDAGASASASASETASASAPFSTSGSTASSSLPGSASTGSAPFTSSGTSTTGSENAATVAPVTEAPVDTETPVATETNTDTTAAPVLTTSTPATTTAAPSSDQGSNQYWSGHWGNDDNDDSQQSHSWLSWLHWCAELPSLGKRRQPSIVLELLVQLCPGQFSKNLVSTNIALEKCFKLIAIQTFIQIVVTVGGAHGFKTPLTRDSGRIPQQFHLAFAGKEAGTGMAISWTTFALEEDPAVWMGATEGKLTQVKDATIETKSYYKDDHYELYSYHAVVEGLKPNKEYFYKVGSASKTKFQSAVSSFTTARKSGDKSPFTIAVYGDMGADANAVETNKYVNTLVDKVDFVYHLGDVSYADDAFLSAKTAFGFFYEQVYNKFMNSMTNIMRRMAYMVLVGNHEAECHSPACLLSDKKLNQLGNYSAFNARFRMPSPESGGVLNMWYSYEYASVHFTTISSETDYRNAPSNAYHTHRVNGHFGDQLAWLEADLKAADANRDQVPWLVVGMHRPMYTIRSCDADDKPNNDFEALNVQKAFEKLFIKYKVDLVLQGHVHAYERQYPTAKGSAIMDGVSKDDATYTNPKAPVYVISGSAGGPEGLTKYKNPQSPKWHVLMDNKHYAMTMMSVTPTNMTLTTVDSATGAVCDKFSIIKEHGDASQKE</sequence>
<gene>
    <name evidence="5" type="ORF">JG687_00011869</name>
</gene>
<dbReference type="InterPro" id="IPR004843">
    <property type="entry name" value="Calcineurin-like_PHP"/>
</dbReference>
<feature type="compositionally biased region" description="Polar residues" evidence="1">
    <location>
        <begin position="330"/>
        <end position="351"/>
    </location>
</feature>
<proteinExistence type="predicted"/>
<dbReference type="PANTHER" id="PTHR45867">
    <property type="entry name" value="PURPLE ACID PHOSPHATASE"/>
    <property type="match status" value="1"/>
</dbReference>
<name>A0A8T1U5W3_9STRA</name>
<dbReference type="CDD" id="cd00839">
    <property type="entry name" value="MPP_PAPs"/>
    <property type="match status" value="1"/>
</dbReference>
<accession>A0A8T1U5W3</accession>
<evidence type="ECO:0000259" key="3">
    <source>
        <dbReference type="Pfam" id="PF14008"/>
    </source>
</evidence>
<feature type="domain" description="Purple acid phosphatase C-terminal" evidence="3">
    <location>
        <begin position="1350"/>
        <end position="1411"/>
    </location>
</feature>
<dbReference type="Pfam" id="PF16683">
    <property type="entry name" value="TGase_elicitor"/>
    <property type="match status" value="1"/>
</dbReference>
<feature type="domain" description="Purple acid phosphatase N-terminal" evidence="4">
    <location>
        <begin position="976"/>
        <end position="1074"/>
    </location>
</feature>
<dbReference type="EMBL" id="JAENGZ010000754">
    <property type="protein sequence ID" value="KAG6954295.1"/>
    <property type="molecule type" value="Genomic_DNA"/>
</dbReference>
<dbReference type="InterPro" id="IPR032048">
    <property type="entry name" value="TGase_elicitor"/>
</dbReference>
<dbReference type="InterPro" id="IPR041792">
    <property type="entry name" value="MPP_PAP"/>
</dbReference>
<comment type="caution">
    <text evidence="5">The sequence shown here is derived from an EMBL/GenBank/DDBJ whole genome shotgun (WGS) entry which is preliminary data.</text>
</comment>
<dbReference type="OrthoDB" id="45007at2759"/>
<dbReference type="VEuPathDB" id="FungiDB:PC110_g6345"/>
<evidence type="ECO:0000313" key="6">
    <source>
        <dbReference type="Proteomes" id="UP000688947"/>
    </source>
</evidence>
<dbReference type="Pfam" id="PF14008">
    <property type="entry name" value="Metallophos_C"/>
    <property type="match status" value="1"/>
</dbReference>
<evidence type="ECO:0008006" key="7">
    <source>
        <dbReference type="Google" id="ProtNLM"/>
    </source>
</evidence>
<feature type="compositionally biased region" description="Low complexity" evidence="1">
    <location>
        <begin position="248"/>
        <end position="329"/>
    </location>
</feature>
<dbReference type="InterPro" id="IPR015914">
    <property type="entry name" value="PAPs_N"/>
</dbReference>
<feature type="domain" description="Calcineurin-like phosphoesterase" evidence="2">
    <location>
        <begin position="1085"/>
        <end position="1322"/>
    </location>
</feature>
<dbReference type="Proteomes" id="UP000688947">
    <property type="component" value="Unassembled WGS sequence"/>
</dbReference>
<feature type="compositionally biased region" description="Low complexity" evidence="1">
    <location>
        <begin position="844"/>
        <end position="868"/>
    </location>
</feature>
<protein>
    <recommendedName>
        <fullName evidence="7">Purple acid phosphatase</fullName>
    </recommendedName>
</protein>
<dbReference type="Pfam" id="PF16656">
    <property type="entry name" value="Pur_ac_phosph_N"/>
    <property type="match status" value="1"/>
</dbReference>
<feature type="compositionally biased region" description="Low complexity" evidence="1">
    <location>
        <begin position="784"/>
        <end position="833"/>
    </location>
</feature>
<dbReference type="VEuPathDB" id="FungiDB:PC110_g6347"/>
<dbReference type="GO" id="GO:0003993">
    <property type="term" value="F:acid phosphatase activity"/>
    <property type="evidence" value="ECO:0007669"/>
    <property type="project" value="InterPro"/>
</dbReference>
<evidence type="ECO:0000256" key="1">
    <source>
        <dbReference type="SAM" id="MobiDB-lite"/>
    </source>
</evidence>
<evidence type="ECO:0000259" key="4">
    <source>
        <dbReference type="Pfam" id="PF16656"/>
    </source>
</evidence>
<dbReference type="InterPro" id="IPR025733">
    <property type="entry name" value="PAPs_C"/>
</dbReference>
<organism evidence="5 6">
    <name type="scientific">Phytophthora cactorum</name>
    <dbReference type="NCBI Taxonomy" id="29920"/>
    <lineage>
        <taxon>Eukaryota</taxon>
        <taxon>Sar</taxon>
        <taxon>Stramenopiles</taxon>
        <taxon>Oomycota</taxon>
        <taxon>Peronosporomycetes</taxon>
        <taxon>Peronosporales</taxon>
        <taxon>Peronosporaceae</taxon>
        <taxon>Phytophthora</taxon>
    </lineage>
</organism>
<dbReference type="PANTHER" id="PTHR45867:SF3">
    <property type="entry name" value="ACID PHOSPHATASE TYPE 7"/>
    <property type="match status" value="1"/>
</dbReference>
<dbReference type="GO" id="GO:0016755">
    <property type="term" value="F:aminoacyltransferase activity"/>
    <property type="evidence" value="ECO:0007669"/>
    <property type="project" value="InterPro"/>
</dbReference>
<dbReference type="GO" id="GO:0046872">
    <property type="term" value="F:metal ion binding"/>
    <property type="evidence" value="ECO:0007669"/>
    <property type="project" value="InterPro"/>
</dbReference>
<feature type="compositionally biased region" description="Low complexity" evidence="1">
    <location>
        <begin position="121"/>
        <end position="241"/>
    </location>
</feature>
<evidence type="ECO:0000259" key="2">
    <source>
        <dbReference type="Pfam" id="PF00149"/>
    </source>
</evidence>
<dbReference type="Pfam" id="PF00149">
    <property type="entry name" value="Metallophos"/>
    <property type="match status" value="1"/>
</dbReference>
<evidence type="ECO:0000313" key="5">
    <source>
        <dbReference type="EMBL" id="KAG6954295.1"/>
    </source>
</evidence>
<feature type="region of interest" description="Disordered" evidence="1">
    <location>
        <begin position="784"/>
        <end position="888"/>
    </location>
</feature>
<feature type="region of interest" description="Disordered" evidence="1">
    <location>
        <begin position="118"/>
        <end position="387"/>
    </location>
</feature>